<dbReference type="STRING" id="1077947.SAMN05216227_10236"/>
<dbReference type="OrthoDB" id="7769367at2"/>
<organism evidence="1 2">
    <name type="scientific">Pseudorhodobacter antarcticus</name>
    <dbReference type="NCBI Taxonomy" id="1077947"/>
    <lineage>
        <taxon>Bacteria</taxon>
        <taxon>Pseudomonadati</taxon>
        <taxon>Pseudomonadota</taxon>
        <taxon>Alphaproteobacteria</taxon>
        <taxon>Rhodobacterales</taxon>
        <taxon>Paracoccaceae</taxon>
        <taxon>Pseudorhodobacter</taxon>
    </lineage>
</organism>
<reference evidence="1 2" key="1">
    <citation type="submission" date="2016-10" db="EMBL/GenBank/DDBJ databases">
        <authorList>
            <person name="de Groot N.N."/>
        </authorList>
    </citation>
    <scope>NUCLEOTIDE SEQUENCE [LARGE SCALE GENOMIC DNA]</scope>
    <source>
        <strain evidence="1 2">CGMCC 1.10836</strain>
    </source>
</reference>
<name>A0A1H8J2X7_9RHOB</name>
<evidence type="ECO:0000313" key="2">
    <source>
        <dbReference type="Proteomes" id="UP000183002"/>
    </source>
</evidence>
<dbReference type="RefSeq" id="WP_139194031.1">
    <property type="nucleotide sequence ID" value="NZ_FOCO01000023.1"/>
</dbReference>
<evidence type="ECO:0000313" key="1">
    <source>
        <dbReference type="EMBL" id="SEN74755.1"/>
    </source>
</evidence>
<keyword evidence="2" id="KW-1185">Reference proteome</keyword>
<gene>
    <name evidence="1" type="ORF">SAMN05216227_10236</name>
</gene>
<dbReference type="EMBL" id="FOCO01000023">
    <property type="protein sequence ID" value="SEN74755.1"/>
    <property type="molecule type" value="Genomic_DNA"/>
</dbReference>
<protein>
    <submittedName>
        <fullName evidence="1">Uncharacterized protein</fullName>
    </submittedName>
</protein>
<dbReference type="AlphaFoldDB" id="A0A1H8J2X7"/>
<proteinExistence type="predicted"/>
<dbReference type="Proteomes" id="UP000183002">
    <property type="component" value="Unassembled WGS sequence"/>
</dbReference>
<accession>A0A1H8J2X7</accession>
<sequence>MTTAKSPTGSPVVGREVRPSDTIQTHGQRMTVAMAIQMGFLSQDTGGNFLPTSTGQAGAAPKDASKGVLELVSGGAAEEALEGAFTASPEAEATFQELAGSVNPDTQLAALYSILRNDGNLDQKVLERMASQAGVEPEDMATTVAFAQEGMQHAIMKHLSPFGVYDQDTFTDFLHSSPQTHQKMVESVRDLVMHNSTKGFEGLAEEFTLAADMVDPEGVAGALEDAGIPFTQQRGGGVVLDLTAQGMGQMAFRQAVQLGIIKLSRNR</sequence>